<evidence type="ECO:0000313" key="9">
    <source>
        <dbReference type="Proteomes" id="UP000095210"/>
    </source>
</evidence>
<dbReference type="GO" id="GO:0005886">
    <property type="term" value="C:plasma membrane"/>
    <property type="evidence" value="ECO:0007669"/>
    <property type="project" value="UniProtKB-SubCell"/>
</dbReference>
<dbReference type="InterPro" id="IPR003439">
    <property type="entry name" value="ABC_transporter-like_ATP-bd"/>
</dbReference>
<keyword evidence="6" id="KW-0046">Antibiotic resistance</keyword>
<dbReference type="GO" id="GO:0005524">
    <property type="term" value="F:ATP binding"/>
    <property type="evidence" value="ECO:0007669"/>
    <property type="project" value="UniProtKB-KW"/>
</dbReference>
<dbReference type="PANTHER" id="PTHR42711:SF5">
    <property type="entry name" value="ABC TRANSPORTER ATP-BINDING PROTEIN NATA"/>
    <property type="match status" value="1"/>
</dbReference>
<dbReference type="InterPro" id="IPR003593">
    <property type="entry name" value="AAA+_ATPase"/>
</dbReference>
<dbReference type="PROSITE" id="PS50893">
    <property type="entry name" value="ABC_TRANSPORTER_2"/>
    <property type="match status" value="1"/>
</dbReference>
<evidence type="ECO:0000256" key="6">
    <source>
        <dbReference type="ARBA" id="ARBA00023251"/>
    </source>
</evidence>
<feature type="domain" description="ABC transporter" evidence="7">
    <location>
        <begin position="6"/>
        <end position="242"/>
    </location>
</feature>
<dbReference type="SUPFAM" id="SSF52540">
    <property type="entry name" value="P-loop containing nucleoside triphosphate hydrolases"/>
    <property type="match status" value="1"/>
</dbReference>
<reference evidence="9" key="1">
    <citation type="submission" date="2016-03" db="EMBL/GenBank/DDBJ databases">
        <title>Complete genome sequence of the type strain Actinoalloteichus hymeniacidonis DSM 45092.</title>
        <authorList>
            <person name="Schaffert L."/>
            <person name="Albersmeier A."/>
            <person name="Winkler A."/>
            <person name="Kalinowski J."/>
            <person name="Zotchev S."/>
            <person name="Ruckert C."/>
        </authorList>
    </citation>
    <scope>NUCLEOTIDE SEQUENCE [LARGE SCALE GENOMIC DNA]</scope>
    <source>
        <strain evidence="9">HPA177(T) (DSM 45092(T))</strain>
    </source>
</reference>
<protein>
    <submittedName>
        <fullName evidence="8">ABC-type multidrug transport system, ATPase component</fullName>
    </submittedName>
</protein>
<evidence type="ECO:0000256" key="2">
    <source>
        <dbReference type="ARBA" id="ARBA00005417"/>
    </source>
</evidence>
<evidence type="ECO:0000256" key="3">
    <source>
        <dbReference type="ARBA" id="ARBA00022448"/>
    </source>
</evidence>
<comment type="subcellular location">
    <subcellularLocation>
        <location evidence="1">Cell membrane</location>
        <topology evidence="1">Peripheral membrane protein</topology>
    </subcellularLocation>
</comment>
<evidence type="ECO:0000256" key="1">
    <source>
        <dbReference type="ARBA" id="ARBA00004202"/>
    </source>
</evidence>
<evidence type="ECO:0000256" key="4">
    <source>
        <dbReference type="ARBA" id="ARBA00022741"/>
    </source>
</evidence>
<keyword evidence="3" id="KW-0813">Transport</keyword>
<gene>
    <name evidence="8" type="ORF">TL08_16060</name>
</gene>
<keyword evidence="9" id="KW-1185">Reference proteome</keyword>
<dbReference type="GO" id="GO:0016887">
    <property type="term" value="F:ATP hydrolysis activity"/>
    <property type="evidence" value="ECO:0007669"/>
    <property type="project" value="InterPro"/>
</dbReference>
<dbReference type="SMART" id="SM00382">
    <property type="entry name" value="AAA"/>
    <property type="match status" value="1"/>
</dbReference>
<evidence type="ECO:0000256" key="5">
    <source>
        <dbReference type="ARBA" id="ARBA00022840"/>
    </source>
</evidence>
<dbReference type="InterPro" id="IPR027417">
    <property type="entry name" value="P-loop_NTPase"/>
</dbReference>
<dbReference type="GO" id="GO:0046677">
    <property type="term" value="P:response to antibiotic"/>
    <property type="evidence" value="ECO:0007669"/>
    <property type="project" value="UniProtKB-KW"/>
</dbReference>
<evidence type="ECO:0000313" key="8">
    <source>
        <dbReference type="EMBL" id="AOS64012.1"/>
    </source>
</evidence>
<dbReference type="Proteomes" id="UP000095210">
    <property type="component" value="Chromosome"/>
</dbReference>
<keyword evidence="5" id="KW-0067">ATP-binding</keyword>
<keyword evidence="4" id="KW-0547">Nucleotide-binding</keyword>
<comment type="similarity">
    <text evidence="2">Belongs to the ABC transporter superfamily.</text>
</comment>
<organism evidence="8 9">
    <name type="scientific">Actinoalloteichus hymeniacidonis</name>
    <dbReference type="NCBI Taxonomy" id="340345"/>
    <lineage>
        <taxon>Bacteria</taxon>
        <taxon>Bacillati</taxon>
        <taxon>Actinomycetota</taxon>
        <taxon>Actinomycetes</taxon>
        <taxon>Pseudonocardiales</taxon>
        <taxon>Pseudonocardiaceae</taxon>
        <taxon>Actinoalloteichus</taxon>
    </lineage>
</organism>
<dbReference type="InterPro" id="IPR050763">
    <property type="entry name" value="ABC_transporter_ATP-binding"/>
</dbReference>
<dbReference type="AlphaFoldDB" id="A0AAC9HR18"/>
<dbReference type="EMBL" id="CP014859">
    <property type="protein sequence ID" value="AOS64012.1"/>
    <property type="molecule type" value="Genomic_DNA"/>
</dbReference>
<dbReference type="Gene3D" id="3.40.50.300">
    <property type="entry name" value="P-loop containing nucleotide triphosphate hydrolases"/>
    <property type="match status" value="1"/>
</dbReference>
<evidence type="ECO:0000259" key="7">
    <source>
        <dbReference type="PROSITE" id="PS50893"/>
    </source>
</evidence>
<dbReference type="PANTHER" id="PTHR42711">
    <property type="entry name" value="ABC TRANSPORTER ATP-BINDING PROTEIN"/>
    <property type="match status" value="1"/>
</dbReference>
<sequence length="339" mass="36116">MSSTALEIDALTRVFGSRSRPDRLALDQVTASFDAARVHGLLGPNGAGKTTLCRIVSTVLLPTSGRVTVLGHDVVRDSRAVRQRIGVVFGGDRGLYGRLTSAENLAFWCALYGVPRRTAQRRIPELLARVGLLDRAQVRVETFSRGMKQRLHLARGLVADPPLLLLDEPTVGMDPVSALDFRELVAELRAEGRTIVLTTHDMTEAEAVCDTLTFVDGGRIVGSGTLAEARSRVELGHRIEIRDLAADVATRVVAESSRLPGVTVEGAPDVESAPRSTDAAVTATSVVLRVAEEGMAEVLAWLVAQGHTSFETSAPSLQDVYVAMLGTTASGQARGMGVS</sequence>
<dbReference type="Pfam" id="PF00005">
    <property type="entry name" value="ABC_tran"/>
    <property type="match status" value="1"/>
</dbReference>
<dbReference type="KEGG" id="ahm:TL08_16060"/>
<dbReference type="CDD" id="cd03230">
    <property type="entry name" value="ABC_DR_subfamily_A"/>
    <property type="match status" value="1"/>
</dbReference>
<accession>A0AAC9HR18</accession>
<proteinExistence type="inferred from homology"/>
<name>A0AAC9HR18_9PSEU</name>
<dbReference type="RefSeq" id="WP_069850056.1">
    <property type="nucleotide sequence ID" value="NZ_CP014859.1"/>
</dbReference>